<reference evidence="13" key="1">
    <citation type="submission" date="2023-07" db="EMBL/GenBank/DDBJ databases">
        <title>Sequencing the genomes of 1000 actinobacteria strains.</title>
        <authorList>
            <person name="Klenk H.-P."/>
        </authorList>
    </citation>
    <scope>NUCLEOTIDE SEQUENCE</scope>
    <source>
        <strain evidence="13">DSM 13068</strain>
    </source>
</reference>
<evidence type="ECO:0000256" key="3">
    <source>
        <dbReference type="ARBA" id="ARBA00009184"/>
    </source>
</evidence>
<dbReference type="InterPro" id="IPR036412">
    <property type="entry name" value="HAD-like_sf"/>
</dbReference>
<comment type="catalytic activity">
    <reaction evidence="12">
        <text>O-phospho-D-serine + H2O = D-serine + phosphate</text>
        <dbReference type="Rhea" id="RHEA:24873"/>
        <dbReference type="ChEBI" id="CHEBI:15377"/>
        <dbReference type="ChEBI" id="CHEBI:35247"/>
        <dbReference type="ChEBI" id="CHEBI:43474"/>
        <dbReference type="ChEBI" id="CHEBI:58680"/>
        <dbReference type="EC" id="3.1.3.3"/>
    </reaction>
</comment>
<evidence type="ECO:0000256" key="8">
    <source>
        <dbReference type="ARBA" id="ARBA00022842"/>
    </source>
</evidence>
<dbReference type="SFLD" id="SFLDG01137">
    <property type="entry name" value="C1.6.1:_Phosphoserine_Phosphat"/>
    <property type="match status" value="1"/>
</dbReference>
<dbReference type="SUPFAM" id="SSF56784">
    <property type="entry name" value="HAD-like"/>
    <property type="match status" value="1"/>
</dbReference>
<protein>
    <recommendedName>
        <fullName evidence="4">phosphoserine phosphatase</fullName>
        <ecNumber evidence="4">3.1.3.3</ecNumber>
    </recommendedName>
    <alternativeName>
        <fullName evidence="10">O-phosphoserine phosphohydrolase</fullName>
    </alternativeName>
</protein>
<proteinExistence type="inferred from homology"/>
<evidence type="ECO:0000256" key="1">
    <source>
        <dbReference type="ARBA" id="ARBA00001946"/>
    </source>
</evidence>
<evidence type="ECO:0000313" key="13">
    <source>
        <dbReference type="EMBL" id="MDR7293420.1"/>
    </source>
</evidence>
<dbReference type="Pfam" id="PF12710">
    <property type="entry name" value="HAD"/>
    <property type="match status" value="1"/>
</dbReference>
<dbReference type="SFLD" id="SFLDG01136">
    <property type="entry name" value="C1.6:_Phosphoserine_Phosphatas"/>
    <property type="match status" value="1"/>
</dbReference>
<dbReference type="EMBL" id="JAVDXX010000001">
    <property type="protein sequence ID" value="MDR7293420.1"/>
    <property type="molecule type" value="Genomic_DNA"/>
</dbReference>
<keyword evidence="6" id="KW-0479">Metal-binding</keyword>
<dbReference type="SFLD" id="SFLDF00029">
    <property type="entry name" value="phosphoserine_phosphatase"/>
    <property type="match status" value="1"/>
</dbReference>
<gene>
    <name evidence="13" type="ORF">J2S67_000688</name>
</gene>
<dbReference type="SFLD" id="SFLDS00003">
    <property type="entry name" value="Haloacid_Dehalogenase"/>
    <property type="match status" value="1"/>
</dbReference>
<dbReference type="PANTHER" id="PTHR43344">
    <property type="entry name" value="PHOSPHOSERINE PHOSPHATASE"/>
    <property type="match status" value="1"/>
</dbReference>
<dbReference type="InterPro" id="IPR050582">
    <property type="entry name" value="HAD-like_SerB"/>
</dbReference>
<evidence type="ECO:0000256" key="6">
    <source>
        <dbReference type="ARBA" id="ARBA00022723"/>
    </source>
</evidence>
<dbReference type="EC" id="3.1.3.3" evidence="4"/>
<dbReference type="Gene3D" id="3.40.50.1000">
    <property type="entry name" value="HAD superfamily/HAD-like"/>
    <property type="match status" value="1"/>
</dbReference>
<keyword evidence="5" id="KW-0028">Amino-acid biosynthesis</keyword>
<evidence type="ECO:0000256" key="10">
    <source>
        <dbReference type="ARBA" id="ARBA00031693"/>
    </source>
</evidence>
<sequence length="324" mass="34459">MSIPLSASPTVIVVAPQGFLASARRQVADLLGSLIVQEKPAPRTAPDLGAAAWTLASNNAVTVARTRLRDWVITDGPVQTTDTEAPDRETADTERAWAAWTSEQMAAWNEPAGAIVTDVDSTLIEQEVIEMLAAHIGLEEQVAAVTERAMRGELDFEQSLRERVAVLKGLDAQTIEDVSEKTTPTAGAQLLIETAHARGWKAYAVSGGFQQILDPLAARLNLDGAIANHLEVNDAELTGRVTGPIIDRQAKAKHRAQWTSNNQLPSLGLGDGANDIDLLTTATGGLGLQPKPALKAVADGTLSLRRLDAVAALLGWDVATEQQH</sequence>
<keyword evidence="7 13" id="KW-0378">Hydrolase</keyword>
<dbReference type="NCBIfam" id="TIGR00338">
    <property type="entry name" value="serB"/>
    <property type="match status" value="1"/>
</dbReference>
<dbReference type="NCBIfam" id="TIGR01488">
    <property type="entry name" value="HAD-SF-IB"/>
    <property type="match status" value="1"/>
</dbReference>
<keyword evidence="9" id="KW-0718">Serine biosynthesis</keyword>
<accession>A0ABU1YYI3</accession>
<comment type="catalytic activity">
    <reaction evidence="11">
        <text>O-phospho-L-serine + H2O = L-serine + phosphate</text>
        <dbReference type="Rhea" id="RHEA:21208"/>
        <dbReference type="ChEBI" id="CHEBI:15377"/>
        <dbReference type="ChEBI" id="CHEBI:33384"/>
        <dbReference type="ChEBI" id="CHEBI:43474"/>
        <dbReference type="ChEBI" id="CHEBI:57524"/>
        <dbReference type="EC" id="3.1.3.3"/>
    </reaction>
</comment>
<comment type="similarity">
    <text evidence="3">Belongs to the HAD-like hydrolase superfamily. SerB family.</text>
</comment>
<comment type="pathway">
    <text evidence="2">Amino-acid biosynthesis; L-serine biosynthesis; L-serine from 3-phospho-D-glycerate: step 3/3.</text>
</comment>
<evidence type="ECO:0000256" key="5">
    <source>
        <dbReference type="ARBA" id="ARBA00022605"/>
    </source>
</evidence>
<keyword evidence="8" id="KW-0460">Magnesium</keyword>
<evidence type="ECO:0000256" key="12">
    <source>
        <dbReference type="ARBA" id="ARBA00048523"/>
    </source>
</evidence>
<name>A0ABU1YYI3_9MICC</name>
<dbReference type="GO" id="GO:0016787">
    <property type="term" value="F:hydrolase activity"/>
    <property type="evidence" value="ECO:0007669"/>
    <property type="project" value="UniProtKB-KW"/>
</dbReference>
<evidence type="ECO:0000256" key="9">
    <source>
        <dbReference type="ARBA" id="ARBA00023299"/>
    </source>
</evidence>
<comment type="cofactor">
    <cofactor evidence="1">
        <name>Mg(2+)</name>
        <dbReference type="ChEBI" id="CHEBI:18420"/>
    </cofactor>
</comment>
<dbReference type="InterPro" id="IPR004469">
    <property type="entry name" value="PSP"/>
</dbReference>
<organism evidence="13 14">
    <name type="scientific">Pseudoglutamicibacter albus</name>
    <dbReference type="NCBI Taxonomy" id="98671"/>
    <lineage>
        <taxon>Bacteria</taxon>
        <taxon>Bacillati</taxon>
        <taxon>Actinomycetota</taxon>
        <taxon>Actinomycetes</taxon>
        <taxon>Micrococcales</taxon>
        <taxon>Micrococcaceae</taxon>
        <taxon>Pseudoglutamicibacter</taxon>
    </lineage>
</organism>
<evidence type="ECO:0000256" key="4">
    <source>
        <dbReference type="ARBA" id="ARBA00012640"/>
    </source>
</evidence>
<evidence type="ECO:0000256" key="7">
    <source>
        <dbReference type="ARBA" id="ARBA00022801"/>
    </source>
</evidence>
<evidence type="ECO:0000256" key="11">
    <source>
        <dbReference type="ARBA" id="ARBA00048138"/>
    </source>
</evidence>
<evidence type="ECO:0000313" key="14">
    <source>
        <dbReference type="Proteomes" id="UP001180715"/>
    </source>
</evidence>
<dbReference type="RefSeq" id="WP_310246343.1">
    <property type="nucleotide sequence ID" value="NZ_JAVDXX010000001.1"/>
</dbReference>
<keyword evidence="14" id="KW-1185">Reference proteome</keyword>
<dbReference type="PANTHER" id="PTHR43344:SF2">
    <property type="entry name" value="PHOSPHOSERINE PHOSPHATASE"/>
    <property type="match status" value="1"/>
</dbReference>
<dbReference type="Proteomes" id="UP001180715">
    <property type="component" value="Unassembled WGS sequence"/>
</dbReference>
<dbReference type="InterPro" id="IPR023214">
    <property type="entry name" value="HAD_sf"/>
</dbReference>
<comment type="caution">
    <text evidence="13">The sequence shown here is derived from an EMBL/GenBank/DDBJ whole genome shotgun (WGS) entry which is preliminary data.</text>
</comment>
<evidence type="ECO:0000256" key="2">
    <source>
        <dbReference type="ARBA" id="ARBA00005135"/>
    </source>
</evidence>